<dbReference type="FunFam" id="3.40.50.1170:FF:000003">
    <property type="entry name" value="60 kDa lysophospholipase"/>
    <property type="match status" value="1"/>
</dbReference>
<dbReference type="PROSITE" id="PS50297">
    <property type="entry name" value="ANK_REP_REGION"/>
    <property type="match status" value="1"/>
</dbReference>
<dbReference type="InterPro" id="IPR036770">
    <property type="entry name" value="Ankyrin_rpt-contain_sf"/>
</dbReference>
<dbReference type="Bgee" id="ENSOANG00000000797">
    <property type="expression patterns" value="Expressed in liver and 8 other cell types or tissues"/>
</dbReference>
<organism evidence="7 8">
    <name type="scientific">Ornithorhynchus anatinus</name>
    <name type="common">Duckbill platypus</name>
    <dbReference type="NCBI Taxonomy" id="9258"/>
    <lineage>
        <taxon>Eukaryota</taxon>
        <taxon>Metazoa</taxon>
        <taxon>Chordata</taxon>
        <taxon>Craniata</taxon>
        <taxon>Vertebrata</taxon>
        <taxon>Euteleostomi</taxon>
        <taxon>Mammalia</taxon>
        <taxon>Monotremata</taxon>
        <taxon>Ornithorhynchidae</taxon>
        <taxon>Ornithorhynchus</taxon>
    </lineage>
</organism>
<dbReference type="PANTHER" id="PTHR11707:SF28">
    <property type="entry name" value="60 KDA LYSOPHOSPHOLIPASE"/>
    <property type="match status" value="1"/>
</dbReference>
<dbReference type="Pfam" id="PF12796">
    <property type="entry name" value="Ank_2"/>
    <property type="match status" value="1"/>
</dbReference>
<dbReference type="Pfam" id="PF00710">
    <property type="entry name" value="Asparaginase"/>
    <property type="match status" value="1"/>
</dbReference>
<dbReference type="PROSITE" id="PS51732">
    <property type="entry name" value="ASN_GLN_ASE_3"/>
    <property type="match status" value="1"/>
</dbReference>
<dbReference type="Pfam" id="PF17763">
    <property type="entry name" value="Asparaginase_C"/>
    <property type="match status" value="1"/>
</dbReference>
<dbReference type="Proteomes" id="UP000002279">
    <property type="component" value="Chromosome 1"/>
</dbReference>
<sequence length="658" mass="71602">MEEPGGPGPEPVRRLLAIYTGGTIGMRSQRGVLIPGQNLVAALRKLPMFHDEEFSRGHDLPADTLALPLTSQNKRIVYTVLECRPLFDSSDMTIEEWTKIAKDIEANYDTYHGFVVIHGTDTMAFATSMLSFMLGNLQKTVILTGAQVPIHALWNDGRENLLGSLLMAGQFVIPEVCLFFQNQLFRGNRVTKVDSRKFAAFCSPNLPPLALIGADITINYELMMRPNLKKQLLVHTNMERNVGVLRLYPGITAAMVKGFLQPPMQGMVMETFGTGNGPTAGDLLRELKDATERGMIIINCTHCLQGHVTSDYAAGLLLRKNLRGEMTPLPEDYRISLRDSKFVQVVAKYLGLSNSQELDAVRDALTPSLACAAARTGDLEALDAILDMGGDLSQGDFDGRTPLHVAAREGHLETVQRLLRHGARVGAADRDGASPLLAAVKGRHLDVIDALRAAGAELSPQELQGVGTELCRLAANGDVDGLMVWRQAGADWAEVGYTGQSPLQVVSPGAAEVHTPPCLSLHASRIRGPSGTSHLALQPPRACRRTHWEGSRMPWISGPRCPVCLLIPMVVGLLSRESQCQWWASRGLLFSASISQLSTAVQPQAVVSCFIYLPSQAEAAGKQEVVNVLRTLGDRGQVRGLFLRQGPVPLKECVYVCE</sequence>
<dbReference type="InterPro" id="IPR002110">
    <property type="entry name" value="Ankyrin_rpt"/>
</dbReference>
<dbReference type="CDD" id="cd08963">
    <property type="entry name" value="L-asparaginase_I"/>
    <property type="match status" value="1"/>
</dbReference>
<feature type="binding site" evidence="2">
    <location>
        <position position="89"/>
    </location>
    <ligand>
        <name>substrate</name>
    </ligand>
</feature>
<keyword evidence="8" id="KW-1185">Reference proteome</keyword>
<dbReference type="InterPro" id="IPR027474">
    <property type="entry name" value="L-asparaginase_N"/>
</dbReference>
<reference evidence="7" key="2">
    <citation type="submission" date="2025-08" db="UniProtKB">
        <authorList>
            <consortium name="Ensembl"/>
        </authorList>
    </citation>
    <scope>IDENTIFICATION</scope>
    <source>
        <strain evidence="7">Glennie</strain>
    </source>
</reference>
<protein>
    <recommendedName>
        <fullName evidence="1">asparaginase</fullName>
        <ecNumber evidence="1">3.5.1.1</ecNumber>
    </recommendedName>
</protein>
<dbReference type="Gene3D" id="3.40.50.1170">
    <property type="entry name" value="L-asparaginase, N-terminal domain"/>
    <property type="match status" value="1"/>
</dbReference>
<dbReference type="PROSITE" id="PS50088">
    <property type="entry name" value="ANK_REPEAT"/>
    <property type="match status" value="2"/>
</dbReference>
<evidence type="ECO:0000313" key="7">
    <source>
        <dbReference type="Ensembl" id="ENSOANP00000049886.1"/>
    </source>
</evidence>
<dbReference type="SMART" id="SM00248">
    <property type="entry name" value="ANK"/>
    <property type="match status" value="3"/>
</dbReference>
<evidence type="ECO:0000259" key="6">
    <source>
        <dbReference type="Pfam" id="PF17763"/>
    </source>
</evidence>
<dbReference type="AlphaFoldDB" id="A0A6I8P6W8"/>
<evidence type="ECO:0000313" key="8">
    <source>
        <dbReference type="Proteomes" id="UP000002279"/>
    </source>
</evidence>
<dbReference type="InterPro" id="IPR006034">
    <property type="entry name" value="Asparaginase/glutaminase-like"/>
</dbReference>
<reference evidence="7" key="3">
    <citation type="submission" date="2025-09" db="UniProtKB">
        <authorList>
            <consortium name="Ensembl"/>
        </authorList>
    </citation>
    <scope>IDENTIFICATION</scope>
    <source>
        <strain evidence="7">Glennie</strain>
    </source>
</reference>
<dbReference type="SUPFAM" id="SSF48403">
    <property type="entry name" value="Ankyrin repeat"/>
    <property type="match status" value="1"/>
</dbReference>
<keyword evidence="3" id="KW-0040">ANK repeat</keyword>
<dbReference type="Gene3D" id="3.40.50.40">
    <property type="match status" value="1"/>
</dbReference>
<dbReference type="EC" id="3.5.1.1" evidence="1"/>
<feature type="domain" description="L-asparaginase N-terminal" evidence="5">
    <location>
        <begin position="15"/>
        <end position="221"/>
    </location>
</feature>
<feature type="active site" evidence="4">
    <location>
        <position position="120"/>
    </location>
</feature>
<dbReference type="PRINTS" id="PR00139">
    <property type="entry name" value="ASNGLNASE"/>
</dbReference>
<dbReference type="GeneTree" id="ENSGT00940000157035"/>
<accession>A0A6I8P6W8</accession>
<evidence type="ECO:0000256" key="3">
    <source>
        <dbReference type="PROSITE-ProRule" id="PRU00023"/>
    </source>
</evidence>
<dbReference type="SFLD" id="SFLDS00057">
    <property type="entry name" value="Glutaminase/Asparaginase"/>
    <property type="match status" value="1"/>
</dbReference>
<dbReference type="GO" id="GO:0009066">
    <property type="term" value="P:aspartate family amino acid metabolic process"/>
    <property type="evidence" value="ECO:0007669"/>
    <property type="project" value="UniProtKB-ARBA"/>
</dbReference>
<feature type="repeat" description="ANK" evidence="3">
    <location>
        <begin position="431"/>
        <end position="463"/>
    </location>
</feature>
<dbReference type="PRINTS" id="PR01415">
    <property type="entry name" value="ANKYRIN"/>
</dbReference>
<name>A0A6I8P6W8_ORNAN</name>
<dbReference type="InterPro" id="IPR037152">
    <property type="entry name" value="L-asparaginase_N_sf"/>
</dbReference>
<dbReference type="InterPro" id="IPR040919">
    <property type="entry name" value="Asparaginase_C"/>
</dbReference>
<dbReference type="PIRSF" id="PIRSF500176">
    <property type="entry name" value="L_ASNase"/>
    <property type="match status" value="1"/>
</dbReference>
<dbReference type="InterPro" id="IPR027475">
    <property type="entry name" value="Asparaginase/glutaminase_AS2"/>
</dbReference>
<dbReference type="Gene3D" id="1.25.40.20">
    <property type="entry name" value="Ankyrin repeat-containing domain"/>
    <property type="match status" value="1"/>
</dbReference>
<feature type="domain" description="Asparaginase/glutaminase C-terminal" evidence="6">
    <location>
        <begin position="241"/>
        <end position="315"/>
    </location>
</feature>
<feature type="binding site" evidence="2">
    <location>
        <begin position="120"/>
        <end position="121"/>
    </location>
    <ligand>
        <name>substrate</name>
    </ligand>
</feature>
<dbReference type="PIRSF" id="PIRSF001220">
    <property type="entry name" value="L-ASNase_gatD"/>
    <property type="match status" value="1"/>
</dbReference>
<evidence type="ECO:0000256" key="2">
    <source>
        <dbReference type="PIRSR" id="PIRSR001220-2"/>
    </source>
</evidence>
<evidence type="ECO:0000256" key="4">
    <source>
        <dbReference type="PROSITE-ProRule" id="PRU10100"/>
    </source>
</evidence>
<dbReference type="PROSITE" id="PS00917">
    <property type="entry name" value="ASN_GLN_ASE_2"/>
    <property type="match status" value="1"/>
</dbReference>
<feature type="repeat" description="ANK" evidence="3">
    <location>
        <begin position="398"/>
        <end position="430"/>
    </location>
</feature>
<dbReference type="Ensembl" id="ENSOANT00000057506.1">
    <property type="protein sequence ID" value="ENSOANP00000049886.1"/>
    <property type="gene ID" value="ENSOANG00000000797.3"/>
</dbReference>
<dbReference type="InterPro" id="IPR041725">
    <property type="entry name" value="L-asparaginase_I"/>
</dbReference>
<dbReference type="InterPro" id="IPR036152">
    <property type="entry name" value="Asp/glu_Ase-like_sf"/>
</dbReference>
<reference evidence="7 8" key="1">
    <citation type="journal article" date="2008" name="Nature">
        <title>Genome analysis of the platypus reveals unique signatures of evolution.</title>
        <authorList>
            <person name="Warren W.C."/>
            <person name="Hillier L.W."/>
            <person name="Marshall Graves J.A."/>
            <person name="Birney E."/>
            <person name="Ponting C.P."/>
            <person name="Grutzner F."/>
            <person name="Belov K."/>
            <person name="Miller W."/>
            <person name="Clarke L."/>
            <person name="Chinwalla A.T."/>
            <person name="Yang S.P."/>
            <person name="Heger A."/>
            <person name="Locke D.P."/>
            <person name="Miethke P."/>
            <person name="Waters P.D."/>
            <person name="Veyrunes F."/>
            <person name="Fulton L."/>
            <person name="Fulton B."/>
            <person name="Graves T."/>
            <person name="Wallis J."/>
            <person name="Puente X.S."/>
            <person name="Lopez-Otin C."/>
            <person name="Ordonez G.R."/>
            <person name="Eichler E.E."/>
            <person name="Chen L."/>
            <person name="Cheng Z."/>
            <person name="Deakin J.E."/>
            <person name="Alsop A."/>
            <person name="Thompson K."/>
            <person name="Kirby P."/>
            <person name="Papenfuss A.T."/>
            <person name="Wakefield M.J."/>
            <person name="Olender T."/>
            <person name="Lancet D."/>
            <person name="Huttley G.A."/>
            <person name="Smit A.F."/>
            <person name="Pask A."/>
            <person name="Temple-Smith P."/>
            <person name="Batzer M.A."/>
            <person name="Walker J.A."/>
            <person name="Konkel M.K."/>
            <person name="Harris R.S."/>
            <person name="Whittington C.M."/>
            <person name="Wong E.S."/>
            <person name="Gemmell N.J."/>
            <person name="Buschiazzo E."/>
            <person name="Vargas Jentzsch I.M."/>
            <person name="Merkel A."/>
            <person name="Schmitz J."/>
            <person name="Zemann A."/>
            <person name="Churakov G."/>
            <person name="Kriegs J.O."/>
            <person name="Brosius J."/>
            <person name="Murchison E.P."/>
            <person name="Sachidanandam R."/>
            <person name="Smith C."/>
            <person name="Hannon G.J."/>
            <person name="Tsend-Ayush E."/>
            <person name="McMillan D."/>
            <person name="Attenborough R."/>
            <person name="Rens W."/>
            <person name="Ferguson-Smith M."/>
            <person name="Lefevre C.M."/>
            <person name="Sharp J.A."/>
            <person name="Nicholas K.R."/>
            <person name="Ray D.A."/>
            <person name="Kube M."/>
            <person name="Reinhardt R."/>
            <person name="Pringle T.H."/>
            <person name="Taylor J."/>
            <person name="Jones R.C."/>
            <person name="Nixon B."/>
            <person name="Dacheux J.L."/>
            <person name="Niwa H."/>
            <person name="Sekita Y."/>
            <person name="Huang X."/>
            <person name="Stark A."/>
            <person name="Kheradpour P."/>
            <person name="Kellis M."/>
            <person name="Flicek P."/>
            <person name="Chen Y."/>
            <person name="Webber C."/>
            <person name="Hardison R."/>
            <person name="Nelson J."/>
            <person name="Hallsworth-Pepin K."/>
            <person name="Delehaunty K."/>
            <person name="Markovic C."/>
            <person name="Minx P."/>
            <person name="Feng Y."/>
            <person name="Kremitzki C."/>
            <person name="Mitreva M."/>
            <person name="Glasscock J."/>
            <person name="Wylie T."/>
            <person name="Wohldmann P."/>
            <person name="Thiru P."/>
            <person name="Nhan M.N."/>
            <person name="Pohl C.S."/>
            <person name="Smith S.M."/>
            <person name="Hou S."/>
            <person name="Nefedov M."/>
            <person name="de Jong P.J."/>
            <person name="Renfree M.B."/>
            <person name="Mardis E.R."/>
            <person name="Wilson R.K."/>
        </authorList>
    </citation>
    <scope>NUCLEOTIDE SEQUENCE [LARGE SCALE GENOMIC DNA]</scope>
    <source>
        <strain evidence="7 8">Glennie</strain>
    </source>
</reference>
<dbReference type="OMA" id="CDVGVIP"/>
<dbReference type="SMART" id="SM00870">
    <property type="entry name" value="Asparaginase"/>
    <property type="match status" value="1"/>
</dbReference>
<evidence type="ECO:0000259" key="5">
    <source>
        <dbReference type="Pfam" id="PF00710"/>
    </source>
</evidence>
<dbReference type="InterPro" id="IPR027473">
    <property type="entry name" value="L-asparaginase_C"/>
</dbReference>
<dbReference type="PANTHER" id="PTHR11707">
    <property type="entry name" value="L-ASPARAGINASE"/>
    <property type="match status" value="1"/>
</dbReference>
<dbReference type="SUPFAM" id="SSF53774">
    <property type="entry name" value="Glutaminase/Asparaginase"/>
    <property type="match status" value="1"/>
</dbReference>
<evidence type="ECO:0000256" key="1">
    <source>
        <dbReference type="ARBA" id="ARBA00012920"/>
    </source>
</evidence>
<gene>
    <name evidence="7" type="primary">TDRD9</name>
</gene>
<proteinExistence type="predicted"/>
<dbReference type="GO" id="GO:0004067">
    <property type="term" value="F:asparaginase activity"/>
    <property type="evidence" value="ECO:0007669"/>
    <property type="project" value="UniProtKB-UniRule"/>
</dbReference>